<dbReference type="Pfam" id="PF00903">
    <property type="entry name" value="Glyoxalase"/>
    <property type="match status" value="1"/>
</dbReference>
<dbReference type="EMBL" id="FOQU01000006">
    <property type="protein sequence ID" value="SFJ34591.1"/>
    <property type="molecule type" value="Genomic_DNA"/>
</dbReference>
<dbReference type="InterPro" id="IPR037523">
    <property type="entry name" value="VOC_core"/>
</dbReference>
<dbReference type="PANTHER" id="PTHR34109:SF1">
    <property type="entry name" value="VOC DOMAIN-CONTAINING PROTEIN"/>
    <property type="match status" value="1"/>
</dbReference>
<name>A0A1I3QMW0_9BURK</name>
<reference evidence="2 3" key="1">
    <citation type="submission" date="2016-10" db="EMBL/GenBank/DDBJ databases">
        <authorList>
            <person name="de Groot N.N."/>
        </authorList>
    </citation>
    <scope>NUCLEOTIDE SEQUENCE [LARGE SCALE GENOMIC DNA]</scope>
    <source>
        <strain evidence="2 3">LMG 23650</strain>
    </source>
</reference>
<keyword evidence="3" id="KW-1185">Reference proteome</keyword>
<feature type="domain" description="VOC" evidence="1">
    <location>
        <begin position="7"/>
        <end position="132"/>
    </location>
</feature>
<accession>A0A1I3QMW0</accession>
<dbReference type="STRING" id="420953.SAMN05192543_106433"/>
<dbReference type="SUPFAM" id="SSF54593">
    <property type="entry name" value="Glyoxalase/Bleomycin resistance protein/Dihydroxybiphenyl dioxygenase"/>
    <property type="match status" value="1"/>
</dbReference>
<evidence type="ECO:0000313" key="2">
    <source>
        <dbReference type="EMBL" id="SFJ34591.1"/>
    </source>
</evidence>
<dbReference type="Proteomes" id="UP000199548">
    <property type="component" value="Unassembled WGS sequence"/>
</dbReference>
<proteinExistence type="predicted"/>
<dbReference type="InterPro" id="IPR004360">
    <property type="entry name" value="Glyas_Fos-R_dOase_dom"/>
</dbReference>
<organism evidence="2 3">
    <name type="scientific">Paraburkholderia megapolitana</name>
    <dbReference type="NCBI Taxonomy" id="420953"/>
    <lineage>
        <taxon>Bacteria</taxon>
        <taxon>Pseudomonadati</taxon>
        <taxon>Pseudomonadota</taxon>
        <taxon>Betaproteobacteria</taxon>
        <taxon>Burkholderiales</taxon>
        <taxon>Burkholderiaceae</taxon>
        <taxon>Paraburkholderia</taxon>
    </lineage>
</organism>
<protein>
    <submittedName>
        <fullName evidence="2">Uncharacterized conserved protein PhnB, glyoxalase superfamily</fullName>
    </submittedName>
</protein>
<dbReference type="PANTHER" id="PTHR34109">
    <property type="entry name" value="BNAUNNG04460D PROTEIN-RELATED"/>
    <property type="match status" value="1"/>
</dbReference>
<gene>
    <name evidence="2" type="ORF">SAMN05192543_106433</name>
</gene>
<dbReference type="Gene3D" id="3.30.720.120">
    <property type="match status" value="1"/>
</dbReference>
<dbReference type="OrthoDB" id="9806868at2"/>
<evidence type="ECO:0000313" key="3">
    <source>
        <dbReference type="Proteomes" id="UP000199548"/>
    </source>
</evidence>
<dbReference type="InterPro" id="IPR029068">
    <property type="entry name" value="Glyas_Bleomycin-R_OHBP_Dase"/>
</dbReference>
<dbReference type="Gene3D" id="3.30.720.110">
    <property type="match status" value="1"/>
</dbReference>
<dbReference type="PROSITE" id="PS51819">
    <property type="entry name" value="VOC"/>
    <property type="match status" value="1"/>
</dbReference>
<evidence type="ECO:0000259" key="1">
    <source>
        <dbReference type="PROSITE" id="PS51819"/>
    </source>
</evidence>
<dbReference type="RefSeq" id="WP_091015720.1">
    <property type="nucleotide sequence ID" value="NZ_CP041743.1"/>
</dbReference>
<dbReference type="AlphaFoldDB" id="A0A1I3QMW0"/>
<sequence length="153" mass="17029">MSDPFRRPTMTSAVFYRDPAAALDWLEKAFGFERSMVITDQEGRIVHSEMKFGDGLLMIGGEYAEHTASPSSANGKNTQIVHVHLSRDLDAHCARARAAGAVVTREPEDQFYGDRVYAARDLEGHEWSFGQTVRPVSREEAEQASGLKIDGWV</sequence>